<sequence>MKLDGLNIPGAESCWAAYREWGSGMPVLFLHGFMATHANWWPIMQRLGSDYRCIALDLLGFGQSSQPALRYDIAAEVEFVRGFVQALGLSSLVLVGHSFGGWVGAAYGVRYPLQGLVLLAPAGIRDDSFVGRYNHLRPLLWETPWVDRLLQAAIPLARWWHQEDRLAQILWLRGSLRQQPVARQFLLHRLRPEDAVDTVENQIHRIQAPTLVIAAEEDDTIPLWHCQTYAERIPEAQLKILPAASHAIPAFHAESVLPLIQEFLTSISTSISTTNAIKKTTARYQQQSQQPKGGLPLPSFSE</sequence>
<dbReference type="InterPro" id="IPR000073">
    <property type="entry name" value="AB_hydrolase_1"/>
</dbReference>
<proteinExistence type="predicted"/>
<gene>
    <name evidence="3" type="ORF">JX360_11485</name>
</gene>
<name>A0ABT0CCS2_THEVL</name>
<evidence type="ECO:0000313" key="3">
    <source>
        <dbReference type="EMBL" id="MCJ2543524.1"/>
    </source>
</evidence>
<dbReference type="InterPro" id="IPR029058">
    <property type="entry name" value="AB_hydrolase_fold"/>
</dbReference>
<evidence type="ECO:0000259" key="2">
    <source>
        <dbReference type="Pfam" id="PF00561"/>
    </source>
</evidence>
<keyword evidence="3" id="KW-0378">Hydrolase</keyword>
<dbReference type="SUPFAM" id="SSF53474">
    <property type="entry name" value="alpha/beta-Hydrolases"/>
    <property type="match status" value="1"/>
</dbReference>
<keyword evidence="4" id="KW-1185">Reference proteome</keyword>
<feature type="region of interest" description="Disordered" evidence="1">
    <location>
        <begin position="282"/>
        <end position="302"/>
    </location>
</feature>
<dbReference type="Gene3D" id="3.40.50.1820">
    <property type="entry name" value="alpha/beta hydrolase"/>
    <property type="match status" value="1"/>
</dbReference>
<dbReference type="Proteomes" id="UP000830835">
    <property type="component" value="Unassembled WGS sequence"/>
</dbReference>
<dbReference type="GO" id="GO:0016787">
    <property type="term" value="F:hydrolase activity"/>
    <property type="evidence" value="ECO:0007669"/>
    <property type="project" value="UniProtKB-KW"/>
</dbReference>
<dbReference type="PRINTS" id="PR00111">
    <property type="entry name" value="ABHYDROLASE"/>
</dbReference>
<evidence type="ECO:0000313" key="4">
    <source>
        <dbReference type="Proteomes" id="UP000830835"/>
    </source>
</evidence>
<dbReference type="EMBL" id="JAFIRA010000030">
    <property type="protein sequence ID" value="MCJ2543524.1"/>
    <property type="molecule type" value="Genomic_DNA"/>
</dbReference>
<reference evidence="3" key="1">
    <citation type="submission" date="2021-02" db="EMBL/GenBank/DDBJ databases">
        <title>The CRISPR/cas machinery reduction and long-range gene transfer in the hot spring cyanobacterium Synechococcus.</title>
        <authorList>
            <person name="Dvorak P."/>
            <person name="Jahodarova E."/>
            <person name="Hasler P."/>
            <person name="Poulickova A."/>
        </authorList>
    </citation>
    <scope>NUCLEOTIDE SEQUENCE</scope>
    <source>
        <strain evidence="3">Rupite</strain>
    </source>
</reference>
<feature type="domain" description="AB hydrolase-1" evidence="2">
    <location>
        <begin position="26"/>
        <end position="249"/>
    </location>
</feature>
<dbReference type="Pfam" id="PF00561">
    <property type="entry name" value="Abhydrolase_1"/>
    <property type="match status" value="1"/>
</dbReference>
<evidence type="ECO:0000256" key="1">
    <source>
        <dbReference type="SAM" id="MobiDB-lite"/>
    </source>
</evidence>
<accession>A0ABT0CCS2</accession>
<dbReference type="InterPro" id="IPR050266">
    <property type="entry name" value="AB_hydrolase_sf"/>
</dbReference>
<comment type="caution">
    <text evidence="3">The sequence shown here is derived from an EMBL/GenBank/DDBJ whole genome shotgun (WGS) entry which is preliminary data.</text>
</comment>
<organism evidence="3 4">
    <name type="scientific">Thermostichus vulcanus str. 'Rupite'</name>
    <dbReference type="NCBI Taxonomy" id="2813851"/>
    <lineage>
        <taxon>Bacteria</taxon>
        <taxon>Bacillati</taxon>
        <taxon>Cyanobacteriota</taxon>
        <taxon>Cyanophyceae</taxon>
        <taxon>Thermostichales</taxon>
        <taxon>Thermostichaceae</taxon>
        <taxon>Thermostichus</taxon>
    </lineage>
</organism>
<dbReference type="PANTHER" id="PTHR43798">
    <property type="entry name" value="MONOACYLGLYCEROL LIPASE"/>
    <property type="match status" value="1"/>
</dbReference>
<protein>
    <submittedName>
        <fullName evidence="3">Alpha/beta hydrolase</fullName>
    </submittedName>
</protein>